<comment type="function">
    <text evidence="2">Catalyzes the Claisen rearrangement of chorismate to prephenate and the decarboxylation/dehydration of prephenate to phenylpyruvate.</text>
</comment>
<dbReference type="STRING" id="52.CMC5_064460"/>
<gene>
    <name evidence="23" type="ORF">CMC5_064460</name>
</gene>
<evidence type="ECO:0000256" key="16">
    <source>
        <dbReference type="ARBA" id="ARBA00031175"/>
    </source>
</evidence>
<evidence type="ECO:0000259" key="21">
    <source>
        <dbReference type="PROSITE" id="PS51171"/>
    </source>
</evidence>
<dbReference type="CDD" id="cd04905">
    <property type="entry name" value="ACT_CM-PDT"/>
    <property type="match status" value="1"/>
</dbReference>
<keyword evidence="9" id="KW-0963">Cytoplasm</keyword>
<evidence type="ECO:0000256" key="14">
    <source>
        <dbReference type="ARBA" id="ARBA00023239"/>
    </source>
</evidence>
<comment type="catalytic activity">
    <reaction evidence="1">
        <text>chorismate = prephenate</text>
        <dbReference type="Rhea" id="RHEA:13897"/>
        <dbReference type="ChEBI" id="CHEBI:29748"/>
        <dbReference type="ChEBI" id="CHEBI:29934"/>
        <dbReference type="EC" id="5.4.99.5"/>
    </reaction>
</comment>
<organism evidence="23 24">
    <name type="scientific">Chondromyces crocatus</name>
    <dbReference type="NCBI Taxonomy" id="52"/>
    <lineage>
        <taxon>Bacteria</taxon>
        <taxon>Pseudomonadati</taxon>
        <taxon>Myxococcota</taxon>
        <taxon>Polyangia</taxon>
        <taxon>Polyangiales</taxon>
        <taxon>Polyangiaceae</taxon>
        <taxon>Chondromyces</taxon>
    </lineage>
</organism>
<evidence type="ECO:0000259" key="20">
    <source>
        <dbReference type="PROSITE" id="PS51168"/>
    </source>
</evidence>
<dbReference type="SUPFAM" id="SSF48600">
    <property type="entry name" value="Chorismate mutase II"/>
    <property type="match status" value="1"/>
</dbReference>
<dbReference type="PROSITE" id="PS51671">
    <property type="entry name" value="ACT"/>
    <property type="match status" value="1"/>
</dbReference>
<sequence length="366" mass="40488">MDERKRLEELRAQIAEIDQEIVRAIERRARIAQELTKLRPGTSRYAPLAEASDLQKLEAAAASRIPVAAIRPIFTAIDAACRVSEITPRVVFLGAEGDFGWLAARDHFGHGAEFVRVEATSAALDEVVRSRADFAVVPYESFTEGPIFPTLQAIGGADLKVVAERELLQALVLVSRVGNPTEVQKVYSSPQDHVACVGYLEQHHPKALVIDVRSPQMAWELATEDPTAAAIVPRGFAGPRELKVVRENIGDEGEVRLRYAVVSRLPAPRSGHDTTALLFSVRDRPGALHDILHHFKERSCNLRRIHSRPIPGEGWEYVFYVEVSGHSTDRALVAALEGVKRETKMLKIIGSFPLERIDPSPSAERL</sequence>
<dbReference type="PIRSF" id="PIRSF001500">
    <property type="entry name" value="Chor_mut_pdt_Ppr"/>
    <property type="match status" value="1"/>
</dbReference>
<evidence type="ECO:0000256" key="18">
    <source>
        <dbReference type="ARBA" id="ARBA00047848"/>
    </source>
</evidence>
<keyword evidence="12" id="KW-0584">Phenylalanine biosynthesis</keyword>
<name>A0A0K1ENP7_CHOCO</name>
<evidence type="ECO:0000256" key="8">
    <source>
        <dbReference type="ARBA" id="ARBA00014401"/>
    </source>
</evidence>
<dbReference type="InterPro" id="IPR045865">
    <property type="entry name" value="ACT-like_dom_sf"/>
</dbReference>
<dbReference type="OrthoDB" id="9802281at2"/>
<dbReference type="Proteomes" id="UP000067626">
    <property type="component" value="Chromosome"/>
</dbReference>
<dbReference type="PANTHER" id="PTHR21022">
    <property type="entry name" value="PREPHENATE DEHYDRATASE P PROTEIN"/>
    <property type="match status" value="1"/>
</dbReference>
<feature type="domain" description="Prephenate dehydratase" evidence="21">
    <location>
        <begin position="89"/>
        <end position="264"/>
    </location>
</feature>
<reference evidence="23 24" key="1">
    <citation type="submission" date="2015-07" db="EMBL/GenBank/DDBJ databases">
        <title>Genome analysis of myxobacterium Chondromyces crocatus Cm c5 reveals a high potential for natural compound synthesis and the genetic basis for the loss of fruiting body formation.</title>
        <authorList>
            <person name="Zaburannyi N."/>
            <person name="Bunk B."/>
            <person name="Maier J."/>
            <person name="Overmann J."/>
            <person name="Mueller R."/>
        </authorList>
    </citation>
    <scope>NUCLEOTIDE SEQUENCE [LARGE SCALE GENOMIC DNA]</scope>
    <source>
        <strain evidence="23 24">Cm c5</strain>
    </source>
</reference>
<dbReference type="UniPathway" id="UPA00121">
    <property type="reaction ID" value="UER00345"/>
</dbReference>
<dbReference type="PROSITE" id="PS51171">
    <property type="entry name" value="PREPHENATE_DEHYDR_3"/>
    <property type="match status" value="1"/>
</dbReference>
<evidence type="ECO:0000313" key="24">
    <source>
        <dbReference type="Proteomes" id="UP000067626"/>
    </source>
</evidence>
<dbReference type="GO" id="GO:0005737">
    <property type="term" value="C:cytoplasm"/>
    <property type="evidence" value="ECO:0007669"/>
    <property type="project" value="UniProtKB-SubCell"/>
</dbReference>
<dbReference type="GO" id="GO:0046417">
    <property type="term" value="P:chorismate metabolic process"/>
    <property type="evidence" value="ECO:0007669"/>
    <property type="project" value="InterPro"/>
</dbReference>
<evidence type="ECO:0000256" key="5">
    <source>
        <dbReference type="ARBA" id="ARBA00004817"/>
    </source>
</evidence>
<keyword evidence="10" id="KW-0028">Amino-acid biosynthesis</keyword>
<dbReference type="InterPro" id="IPR002912">
    <property type="entry name" value="ACT_dom"/>
</dbReference>
<dbReference type="InterPro" id="IPR036979">
    <property type="entry name" value="CM_dom_sf"/>
</dbReference>
<dbReference type="GO" id="GO:0004664">
    <property type="term" value="F:prephenate dehydratase activity"/>
    <property type="evidence" value="ECO:0007669"/>
    <property type="project" value="UniProtKB-EC"/>
</dbReference>
<evidence type="ECO:0000256" key="17">
    <source>
        <dbReference type="ARBA" id="ARBA00031520"/>
    </source>
</evidence>
<dbReference type="Gene3D" id="1.20.59.10">
    <property type="entry name" value="Chorismate mutase"/>
    <property type="match status" value="1"/>
</dbReference>
<keyword evidence="11" id="KW-0057">Aromatic amino acid biosynthesis</keyword>
<dbReference type="Gene3D" id="3.40.190.10">
    <property type="entry name" value="Periplasmic binding protein-like II"/>
    <property type="match status" value="2"/>
</dbReference>
<evidence type="ECO:0000256" key="3">
    <source>
        <dbReference type="ARBA" id="ARBA00004496"/>
    </source>
</evidence>
<evidence type="ECO:0000256" key="4">
    <source>
        <dbReference type="ARBA" id="ARBA00004741"/>
    </source>
</evidence>
<dbReference type="SUPFAM" id="SSF53850">
    <property type="entry name" value="Periplasmic binding protein-like II"/>
    <property type="match status" value="1"/>
</dbReference>
<dbReference type="SUPFAM" id="SSF55021">
    <property type="entry name" value="ACT-like"/>
    <property type="match status" value="1"/>
</dbReference>
<comment type="pathway">
    <text evidence="5">Metabolic intermediate biosynthesis; prephenate biosynthesis; prephenate from chorismate: step 1/1.</text>
</comment>
<dbReference type="InterPro" id="IPR002701">
    <property type="entry name" value="CM_II_prokaryot"/>
</dbReference>
<evidence type="ECO:0000256" key="9">
    <source>
        <dbReference type="ARBA" id="ARBA00022490"/>
    </source>
</evidence>
<dbReference type="EC" id="5.4.99.5" evidence="6"/>
<dbReference type="Pfam" id="PF01817">
    <property type="entry name" value="CM_2"/>
    <property type="match status" value="1"/>
</dbReference>
<evidence type="ECO:0000256" key="13">
    <source>
        <dbReference type="ARBA" id="ARBA00023235"/>
    </source>
</evidence>
<dbReference type="PANTHER" id="PTHR21022:SF19">
    <property type="entry name" value="PREPHENATE DEHYDRATASE-RELATED"/>
    <property type="match status" value="1"/>
</dbReference>
<accession>A0A0K1ENP7</accession>
<dbReference type="InterPro" id="IPR001086">
    <property type="entry name" value="Preph_deHydtase"/>
</dbReference>
<dbReference type="PROSITE" id="PS51168">
    <property type="entry name" value="CHORISMATE_MUT_2"/>
    <property type="match status" value="1"/>
</dbReference>
<dbReference type="InterPro" id="IPR008242">
    <property type="entry name" value="Chor_mutase/pphenate_deHydtase"/>
</dbReference>
<feature type="domain" description="Chorismate mutase" evidence="20">
    <location>
        <begin position="1"/>
        <end position="89"/>
    </location>
</feature>
<dbReference type="KEGG" id="ccro:CMC5_064460"/>
<feature type="domain" description="ACT" evidence="22">
    <location>
        <begin position="276"/>
        <end position="359"/>
    </location>
</feature>
<evidence type="ECO:0000256" key="7">
    <source>
        <dbReference type="ARBA" id="ARBA00013147"/>
    </source>
</evidence>
<dbReference type="SMART" id="SM00830">
    <property type="entry name" value="CM_2"/>
    <property type="match status" value="1"/>
</dbReference>
<comment type="catalytic activity">
    <reaction evidence="18">
        <text>prephenate + H(+) = 3-phenylpyruvate + CO2 + H2O</text>
        <dbReference type="Rhea" id="RHEA:21648"/>
        <dbReference type="ChEBI" id="CHEBI:15377"/>
        <dbReference type="ChEBI" id="CHEBI:15378"/>
        <dbReference type="ChEBI" id="CHEBI:16526"/>
        <dbReference type="ChEBI" id="CHEBI:18005"/>
        <dbReference type="ChEBI" id="CHEBI:29934"/>
        <dbReference type="EC" id="4.2.1.51"/>
    </reaction>
</comment>
<evidence type="ECO:0000256" key="11">
    <source>
        <dbReference type="ARBA" id="ARBA00023141"/>
    </source>
</evidence>
<evidence type="ECO:0000256" key="6">
    <source>
        <dbReference type="ARBA" id="ARBA00012404"/>
    </source>
</evidence>
<feature type="coiled-coil region" evidence="19">
    <location>
        <begin position="7"/>
        <end position="34"/>
    </location>
</feature>
<dbReference type="Gene3D" id="3.30.70.260">
    <property type="match status" value="1"/>
</dbReference>
<protein>
    <recommendedName>
        <fullName evidence="8">Bifunctional chorismate mutase/prephenate dehydratase</fullName>
        <ecNumber evidence="7">4.2.1.51</ecNumber>
        <ecNumber evidence="6">5.4.99.5</ecNumber>
    </recommendedName>
    <alternativeName>
        <fullName evidence="17">Chorismate mutase-prephenate dehydratase</fullName>
    </alternativeName>
    <alternativeName>
        <fullName evidence="16">p-protein</fullName>
    </alternativeName>
</protein>
<keyword evidence="19" id="KW-0175">Coiled coil</keyword>
<evidence type="ECO:0000259" key="22">
    <source>
        <dbReference type="PROSITE" id="PS51671"/>
    </source>
</evidence>
<evidence type="ECO:0000256" key="2">
    <source>
        <dbReference type="ARBA" id="ARBA00002364"/>
    </source>
</evidence>
<evidence type="ECO:0000256" key="15">
    <source>
        <dbReference type="ARBA" id="ARBA00023268"/>
    </source>
</evidence>
<dbReference type="EC" id="4.2.1.51" evidence="7"/>
<evidence type="ECO:0000256" key="19">
    <source>
        <dbReference type="SAM" id="Coils"/>
    </source>
</evidence>
<dbReference type="RefSeq" id="WP_050433885.1">
    <property type="nucleotide sequence ID" value="NZ_CP012159.1"/>
</dbReference>
<comment type="subcellular location">
    <subcellularLocation>
        <location evidence="3">Cytoplasm</location>
    </subcellularLocation>
</comment>
<evidence type="ECO:0000313" key="23">
    <source>
        <dbReference type="EMBL" id="AKT42223.1"/>
    </source>
</evidence>
<dbReference type="GO" id="GO:0009094">
    <property type="term" value="P:L-phenylalanine biosynthetic process"/>
    <property type="evidence" value="ECO:0007669"/>
    <property type="project" value="UniProtKB-UniPathway"/>
</dbReference>
<dbReference type="EMBL" id="CP012159">
    <property type="protein sequence ID" value="AKT42223.1"/>
    <property type="molecule type" value="Genomic_DNA"/>
</dbReference>
<dbReference type="UniPathway" id="UPA00120">
    <property type="reaction ID" value="UER00203"/>
</dbReference>
<dbReference type="Pfam" id="PF00800">
    <property type="entry name" value="PDT"/>
    <property type="match status" value="1"/>
</dbReference>
<dbReference type="Pfam" id="PF01842">
    <property type="entry name" value="ACT"/>
    <property type="match status" value="1"/>
</dbReference>
<proteinExistence type="predicted"/>
<evidence type="ECO:0000256" key="1">
    <source>
        <dbReference type="ARBA" id="ARBA00000824"/>
    </source>
</evidence>
<keyword evidence="24" id="KW-1185">Reference proteome</keyword>
<keyword evidence="13" id="KW-0413">Isomerase</keyword>
<dbReference type="GO" id="GO:0004106">
    <property type="term" value="F:chorismate mutase activity"/>
    <property type="evidence" value="ECO:0007669"/>
    <property type="project" value="UniProtKB-EC"/>
</dbReference>
<keyword evidence="14" id="KW-0456">Lyase</keyword>
<keyword evidence="15" id="KW-0511">Multifunctional enzyme</keyword>
<evidence type="ECO:0000256" key="12">
    <source>
        <dbReference type="ARBA" id="ARBA00023222"/>
    </source>
</evidence>
<dbReference type="AlphaFoldDB" id="A0A0K1ENP7"/>
<dbReference type="InterPro" id="IPR036263">
    <property type="entry name" value="Chorismate_II_sf"/>
</dbReference>
<comment type="pathway">
    <text evidence="4">Amino-acid biosynthesis; L-phenylalanine biosynthesis; phenylpyruvate from prephenate: step 1/1.</text>
</comment>
<evidence type="ECO:0000256" key="10">
    <source>
        <dbReference type="ARBA" id="ARBA00022605"/>
    </source>
</evidence>